<reference evidence="5 6" key="1">
    <citation type="journal article" date="2015" name="Nature">
        <title>rRNA introns, odd ribosomes, and small enigmatic genomes across a large radiation of phyla.</title>
        <authorList>
            <person name="Brown C.T."/>
            <person name="Hug L.A."/>
            <person name="Thomas B.C."/>
            <person name="Sharon I."/>
            <person name="Castelle C.J."/>
            <person name="Singh A."/>
            <person name="Wilkins M.J."/>
            <person name="Williams K.H."/>
            <person name="Banfield J.F."/>
        </authorList>
    </citation>
    <scope>NUCLEOTIDE SEQUENCE [LARGE SCALE GENOMIC DNA]</scope>
</reference>
<dbReference type="InterPro" id="IPR029044">
    <property type="entry name" value="Nucleotide-diphossugar_trans"/>
</dbReference>
<organism evidence="5 6">
    <name type="scientific">Candidatus Magasanikbacteria bacterium GW2011_GWA2_40_10</name>
    <dbReference type="NCBI Taxonomy" id="1619037"/>
    <lineage>
        <taxon>Bacteria</taxon>
        <taxon>Candidatus Magasanikiibacteriota</taxon>
    </lineage>
</organism>
<proteinExistence type="inferred from homology"/>
<dbReference type="Gene3D" id="3.90.550.10">
    <property type="entry name" value="Spore Coat Polysaccharide Biosynthesis Protein SpsA, Chain A"/>
    <property type="match status" value="1"/>
</dbReference>
<dbReference type="CDD" id="cd04186">
    <property type="entry name" value="GT_2_like_c"/>
    <property type="match status" value="1"/>
</dbReference>
<evidence type="ECO:0000313" key="5">
    <source>
        <dbReference type="EMBL" id="KKR35511.1"/>
    </source>
</evidence>
<evidence type="ECO:0000256" key="3">
    <source>
        <dbReference type="ARBA" id="ARBA00022679"/>
    </source>
</evidence>
<comment type="similarity">
    <text evidence="1">Belongs to the glycosyltransferase 2 family.</text>
</comment>
<dbReference type="InterPro" id="IPR001173">
    <property type="entry name" value="Glyco_trans_2-like"/>
</dbReference>
<dbReference type="PANTHER" id="PTHR43179:SF12">
    <property type="entry name" value="GALACTOFURANOSYLTRANSFERASE GLFT2"/>
    <property type="match status" value="1"/>
</dbReference>
<dbReference type="GO" id="GO:0016757">
    <property type="term" value="F:glycosyltransferase activity"/>
    <property type="evidence" value="ECO:0007669"/>
    <property type="project" value="UniProtKB-KW"/>
</dbReference>
<sequence>MDKNMNKLSVHLVTWNGAKYVPFLFESLRKQTYKDWTLFVLDNNSDDNTVELIKKELSNFSIQSKVVEDKTNLGFAGGHNQAFKESDAEYILLLNQDMFLAPDCLEKVVRFLDQHPEAASVSPRLMKWNFPTNFTDQIDALGLKVYRSRRVVEQYTQQNWQELKKKFSSAILPVFGVSGALPVFRTFALKSIAYEDGSIFDESYHSYKEDVDLAFRLATAGYKSYVVLDAVAYHDRSAAGPKQADDAHALANKQKQSEWVKYHSYKNHLATLYKNEYWQNFTLDFPWILWYELKKFVYFLLFDRRVLGGLKELLGQDLAKKRRLIKSLQKISWQEMRKWWRS</sequence>
<dbReference type="EMBL" id="LBXR01000001">
    <property type="protein sequence ID" value="KKR35511.1"/>
    <property type="molecule type" value="Genomic_DNA"/>
</dbReference>
<dbReference type="PANTHER" id="PTHR43179">
    <property type="entry name" value="RHAMNOSYLTRANSFERASE WBBL"/>
    <property type="match status" value="1"/>
</dbReference>
<accession>A0A0G0QDW7</accession>
<evidence type="ECO:0000256" key="2">
    <source>
        <dbReference type="ARBA" id="ARBA00022676"/>
    </source>
</evidence>
<evidence type="ECO:0000259" key="4">
    <source>
        <dbReference type="Pfam" id="PF00535"/>
    </source>
</evidence>
<evidence type="ECO:0000256" key="1">
    <source>
        <dbReference type="ARBA" id="ARBA00006739"/>
    </source>
</evidence>
<dbReference type="Pfam" id="PF00535">
    <property type="entry name" value="Glycos_transf_2"/>
    <property type="match status" value="1"/>
</dbReference>
<gene>
    <name evidence="5" type="ORF">UT67_C0001G0016</name>
</gene>
<protein>
    <submittedName>
        <fullName evidence="5">Family 2 glycosyl transferase</fullName>
    </submittedName>
</protein>
<keyword evidence="3 5" id="KW-0808">Transferase</keyword>
<comment type="caution">
    <text evidence="5">The sequence shown here is derived from an EMBL/GenBank/DDBJ whole genome shotgun (WGS) entry which is preliminary data.</text>
</comment>
<dbReference type="Proteomes" id="UP000034855">
    <property type="component" value="Unassembled WGS sequence"/>
</dbReference>
<keyword evidence="2" id="KW-0328">Glycosyltransferase</keyword>
<feature type="domain" description="Glycosyltransferase 2-like" evidence="4">
    <location>
        <begin position="9"/>
        <end position="125"/>
    </location>
</feature>
<dbReference type="STRING" id="1619037.UT67_C0001G0016"/>
<dbReference type="AlphaFoldDB" id="A0A0G0QDW7"/>
<evidence type="ECO:0000313" key="6">
    <source>
        <dbReference type="Proteomes" id="UP000034855"/>
    </source>
</evidence>
<dbReference type="SUPFAM" id="SSF53448">
    <property type="entry name" value="Nucleotide-diphospho-sugar transferases"/>
    <property type="match status" value="1"/>
</dbReference>
<name>A0A0G0QDW7_9BACT</name>